<dbReference type="RefSeq" id="WP_027313495.1">
    <property type="nucleotide sequence ID" value="NZ_JBHLZN010000001.1"/>
</dbReference>
<comment type="similarity">
    <text evidence="5">Belongs to the class-III pyridoxal-phosphate-dependent aminotransferase family.</text>
</comment>
<dbReference type="Gene3D" id="3.40.640.10">
    <property type="entry name" value="Type I PLP-dependent aspartate aminotransferase-like (Major domain)"/>
    <property type="match status" value="1"/>
</dbReference>
<sequence length="392" mass="43306">MSHSVFMKTYNRLPLAISRGQGIWLYDNRGHAYLDAHGNQGATLLGHCHPMIVEAIQAQTEQLIFAPNAFYQSVQLQLAQQLTQAAQMERLFFTNSGVEANEAALRIIRQYAEQRSIAHPRILVMSNAFHGRTLGTLNASDLHFSGPLRDTFIRVPFNNLDAIEEAARQHPDIVAVISEAIQSEAGVQIADASYLQGLRRICDRHEWLLVLDEVQSFARSGSLFYYQQCGIQPDVVTGANGLASGLPIGLCLARGTAGDILQRGDHGSTFGGNPLACAAALCTLHLIEAENLLERSKTLAQYLATHLQNKLGQQEYVRQIRHQGLMLAIELEEPCEPLMLFAQAKGVLLNVVGREKNTVRLLPPLTLSDQDAELMVTSVTRLIRVFHADDPE</sequence>
<dbReference type="PANTHER" id="PTHR11986">
    <property type="entry name" value="AMINOTRANSFERASE CLASS III"/>
    <property type="match status" value="1"/>
</dbReference>
<evidence type="ECO:0000313" key="6">
    <source>
        <dbReference type="EMBL" id="MFB9884863.1"/>
    </source>
</evidence>
<dbReference type="PANTHER" id="PTHR11986:SF79">
    <property type="entry name" value="ACETYLORNITHINE AMINOTRANSFERASE, MITOCHONDRIAL"/>
    <property type="match status" value="1"/>
</dbReference>
<accession>A0ABV5Z8A9</accession>
<keyword evidence="3" id="KW-0808">Transferase</keyword>
<dbReference type="GO" id="GO:0008483">
    <property type="term" value="F:transaminase activity"/>
    <property type="evidence" value="ECO:0007669"/>
    <property type="project" value="UniProtKB-KW"/>
</dbReference>
<protein>
    <submittedName>
        <fullName evidence="6">Aminotransferase class III-fold pyridoxal phosphate-dependent enzyme</fullName>
    </submittedName>
</protein>
<name>A0ABV5Z8A9_9GAMM</name>
<comment type="caution">
    <text evidence="6">The sequence shown here is derived from an EMBL/GenBank/DDBJ whole genome shotgun (WGS) entry which is preliminary data.</text>
</comment>
<evidence type="ECO:0000256" key="2">
    <source>
        <dbReference type="ARBA" id="ARBA00022576"/>
    </source>
</evidence>
<comment type="cofactor">
    <cofactor evidence="1">
        <name>pyridoxal 5'-phosphate</name>
        <dbReference type="ChEBI" id="CHEBI:597326"/>
    </cofactor>
</comment>
<dbReference type="InterPro" id="IPR015422">
    <property type="entry name" value="PyrdxlP-dep_Trfase_small"/>
</dbReference>
<gene>
    <name evidence="6" type="ORF">ACFFLH_00345</name>
</gene>
<keyword evidence="7" id="KW-1185">Reference proteome</keyword>
<dbReference type="CDD" id="cd00610">
    <property type="entry name" value="OAT_like"/>
    <property type="match status" value="1"/>
</dbReference>
<dbReference type="InterPro" id="IPR015424">
    <property type="entry name" value="PyrdxlP-dep_Trfase"/>
</dbReference>
<dbReference type="Pfam" id="PF00202">
    <property type="entry name" value="Aminotran_3"/>
    <property type="match status" value="1"/>
</dbReference>
<keyword evidence="2 6" id="KW-0032">Aminotransferase</keyword>
<keyword evidence="4 5" id="KW-0663">Pyridoxal phosphate</keyword>
<dbReference type="Proteomes" id="UP001589628">
    <property type="component" value="Unassembled WGS sequence"/>
</dbReference>
<evidence type="ECO:0000256" key="1">
    <source>
        <dbReference type="ARBA" id="ARBA00001933"/>
    </source>
</evidence>
<dbReference type="EMBL" id="JBHLZN010000001">
    <property type="protein sequence ID" value="MFB9884863.1"/>
    <property type="molecule type" value="Genomic_DNA"/>
</dbReference>
<evidence type="ECO:0000256" key="3">
    <source>
        <dbReference type="ARBA" id="ARBA00022679"/>
    </source>
</evidence>
<dbReference type="InterPro" id="IPR005814">
    <property type="entry name" value="Aminotrans_3"/>
</dbReference>
<reference evidence="6 7" key="1">
    <citation type="submission" date="2024-09" db="EMBL/GenBank/DDBJ databases">
        <authorList>
            <person name="Sun Q."/>
            <person name="Mori K."/>
        </authorList>
    </citation>
    <scope>NUCLEOTIDE SEQUENCE [LARGE SCALE GENOMIC DNA]</scope>
    <source>
        <strain evidence="6 7">ATCC 51285</strain>
    </source>
</reference>
<evidence type="ECO:0000313" key="7">
    <source>
        <dbReference type="Proteomes" id="UP001589628"/>
    </source>
</evidence>
<evidence type="ECO:0000256" key="5">
    <source>
        <dbReference type="RuleBase" id="RU003560"/>
    </source>
</evidence>
<dbReference type="InterPro" id="IPR015421">
    <property type="entry name" value="PyrdxlP-dep_Trfase_major"/>
</dbReference>
<dbReference type="InterPro" id="IPR050103">
    <property type="entry name" value="Class-III_PLP-dep_AT"/>
</dbReference>
<evidence type="ECO:0000256" key="4">
    <source>
        <dbReference type="ARBA" id="ARBA00022898"/>
    </source>
</evidence>
<dbReference type="PIRSF" id="PIRSF000521">
    <property type="entry name" value="Transaminase_4ab_Lys_Orn"/>
    <property type="match status" value="1"/>
</dbReference>
<organism evidence="6 7">
    <name type="scientific">Balneatrix alpica</name>
    <dbReference type="NCBI Taxonomy" id="75684"/>
    <lineage>
        <taxon>Bacteria</taxon>
        <taxon>Pseudomonadati</taxon>
        <taxon>Pseudomonadota</taxon>
        <taxon>Gammaproteobacteria</taxon>
        <taxon>Oceanospirillales</taxon>
        <taxon>Balneatrichaceae</taxon>
        <taxon>Balneatrix</taxon>
    </lineage>
</organism>
<dbReference type="Gene3D" id="3.90.1150.10">
    <property type="entry name" value="Aspartate Aminotransferase, domain 1"/>
    <property type="match status" value="1"/>
</dbReference>
<proteinExistence type="inferred from homology"/>
<dbReference type="SUPFAM" id="SSF53383">
    <property type="entry name" value="PLP-dependent transferases"/>
    <property type="match status" value="1"/>
</dbReference>